<dbReference type="InterPro" id="IPR012711">
    <property type="entry name" value="Lacto-N-biose_phosphorylase"/>
</dbReference>
<gene>
    <name evidence="4" type="primary">lnpA</name>
    <name evidence="4" type="ORF">CCHOA_00845</name>
</gene>
<dbReference type="Pfam" id="PF17385">
    <property type="entry name" value="LBP_M"/>
    <property type="match status" value="1"/>
</dbReference>
<dbReference type="SUPFAM" id="SSF52317">
    <property type="entry name" value="Class I glutamine amidotransferase-like"/>
    <property type="match status" value="1"/>
</dbReference>
<dbReference type="OrthoDB" id="2431337at2"/>
<dbReference type="Gene3D" id="2.60.40.1180">
    <property type="entry name" value="Golgi alpha-mannosidase II"/>
    <property type="match status" value="1"/>
</dbReference>
<sequence length="746" mass="82733">MSQFPANRLTLPVQHGIDDILHKITDRLHADAWRNSDGTELPGEAHSADVAIYATYFPARGDQAHALAHPEETTRIYLMSHPVTAFASTLTIDIMDGYFAQQIAPDITCDLRRYWQVIDRTTGETITPDAWQVTSVPRTDAHDFPDDDPRSQQVTVTISDTQPTHEYTVNFLAWQLWDSTQMYNYITNGWHRDPTREKERPYDTRYPATHIHQREQLDQWLRDNPHVDVVRFTTFFYHFTLVFDETGKQRYVDWFGYTTTVSPAALEAFAAEYGYELVPEDFIDGGYYNSPFRPPRKRYRDWMEFTGRFVCDRIAELTDIVHQHGRTAMMFLGDNWIGTEPYGPNFANCGIDAVVGSVGSAATCRMISDIEHVSLTEGRFLPYFFPDVFNPDGDPVGEAWTSWRQARRAIMRHPLDRMGYGGYLDLALKTPGFVEVMEEIVTEFRAIADAGTAEDPATTGVTVAVINAWGKLRSWQTHMVAHALPYTFTDGYVGVLEALAGLPVDVRFISFDEVIESQGAVLADVDVLINVGAAGEAFSGGPAWDDPVLCELIRRFVAAGGGIVGVGEPTATTGYADRCFALCDVFGVDKERGFSLSTDRHWECVPPAATLGVDVSLLGELPDHGSMIVPVRDSVELLAVGDNRVLCASHRYGQGQAWYVHSLPYSPGRARLLLGVLHAAAGRPLGGCDLPLAADPAVDVAVYPAQQRMLVANSTDQPVTTTITGVGESLTLPAHGSRWLPYPAGK</sequence>
<organism evidence="4 5">
    <name type="scientific">Corynebacterium choanae</name>
    <dbReference type="NCBI Taxonomy" id="1862358"/>
    <lineage>
        <taxon>Bacteria</taxon>
        <taxon>Bacillati</taxon>
        <taxon>Actinomycetota</taxon>
        <taxon>Actinomycetes</taxon>
        <taxon>Mycobacteriales</taxon>
        <taxon>Corynebacteriaceae</taxon>
        <taxon>Corynebacterium</taxon>
    </lineage>
</organism>
<dbReference type="InterPro" id="IPR035363">
    <property type="entry name" value="LBP_M"/>
</dbReference>
<keyword evidence="4" id="KW-0328">Glycosyltransferase</keyword>
<dbReference type="InterPro" id="IPR013780">
    <property type="entry name" value="Glyco_hydro_b"/>
</dbReference>
<evidence type="ECO:0000259" key="2">
    <source>
        <dbReference type="Pfam" id="PF17385"/>
    </source>
</evidence>
<dbReference type="KEGG" id="ccho:CCHOA_00845"/>
<evidence type="ECO:0000313" key="4">
    <source>
        <dbReference type="EMBL" id="AZA12598.1"/>
    </source>
</evidence>
<dbReference type="Gene3D" id="3.40.50.880">
    <property type="match status" value="1"/>
</dbReference>
<dbReference type="NCBIfam" id="TIGR02336">
    <property type="entry name" value="1,3-beta-galactosyl-N-acetylhexosamine phosphorylase"/>
    <property type="match status" value="1"/>
</dbReference>
<feature type="domain" description="Lacto-N-biose phosphorylase-like N-terminal TIM barrel" evidence="1">
    <location>
        <begin position="8"/>
        <end position="458"/>
    </location>
</feature>
<dbReference type="RefSeq" id="WP_123925788.1">
    <property type="nucleotide sequence ID" value="NZ_CP033896.1"/>
</dbReference>
<feature type="domain" description="Lacto-N-biose phosphorylase central" evidence="2">
    <location>
        <begin position="462"/>
        <end position="682"/>
    </location>
</feature>
<reference evidence="4 5" key="1">
    <citation type="submission" date="2018-11" db="EMBL/GenBank/DDBJ databases">
        <authorList>
            <person name="Kleinhagauer T."/>
            <person name="Glaeser S.P."/>
            <person name="Spergser J."/>
            <person name="Ruckert C."/>
            <person name="Kaempfer P."/>
            <person name="Busse H.-J."/>
        </authorList>
    </citation>
    <scope>NUCLEOTIDE SEQUENCE [LARGE SCALE GENOMIC DNA]</scope>
    <source>
        <strain evidence="4 5">200CH</strain>
    </source>
</reference>
<dbReference type="InterPro" id="IPR035356">
    <property type="entry name" value="LBP_C"/>
</dbReference>
<proteinExistence type="predicted"/>
<dbReference type="EC" id="2.4.1.211" evidence="4"/>
<dbReference type="GO" id="GO:0005975">
    <property type="term" value="P:carbohydrate metabolic process"/>
    <property type="evidence" value="ECO:0007669"/>
    <property type="project" value="UniProtKB-ARBA"/>
</dbReference>
<protein>
    <submittedName>
        <fullName evidence="4">1,3-beta-galactosyl-N-acetylhexosamine phosphorylase</fullName>
        <ecNumber evidence="4">2.4.1.211</ecNumber>
    </submittedName>
</protein>
<dbReference type="Gene3D" id="2.60.40.10">
    <property type="entry name" value="Immunoglobulins"/>
    <property type="match status" value="1"/>
</dbReference>
<accession>A0A3G6J6Q0</accession>
<dbReference type="Gene3D" id="3.20.20.80">
    <property type="entry name" value="Glycosidases"/>
    <property type="match status" value="1"/>
</dbReference>
<dbReference type="InterPro" id="IPR013783">
    <property type="entry name" value="Ig-like_fold"/>
</dbReference>
<keyword evidence="4" id="KW-0808">Transferase</keyword>
<keyword evidence="5" id="KW-1185">Reference proteome</keyword>
<name>A0A3G6J6Q0_9CORY</name>
<dbReference type="CDD" id="cd01653">
    <property type="entry name" value="GATase1"/>
    <property type="match status" value="1"/>
</dbReference>
<dbReference type="InterPro" id="IPR035080">
    <property type="entry name" value="Lact_bio_phlase-like_N"/>
</dbReference>
<dbReference type="Proteomes" id="UP000269019">
    <property type="component" value="Chromosome"/>
</dbReference>
<dbReference type="GO" id="GO:0050500">
    <property type="term" value="F:1,3-beta-galactosyl-N-acetylhexosamine phosphorylase activity"/>
    <property type="evidence" value="ECO:0007669"/>
    <property type="project" value="UniProtKB-EC"/>
</dbReference>
<dbReference type="GO" id="GO:0004645">
    <property type="term" value="F:1,4-alpha-oligoglucan phosphorylase activity"/>
    <property type="evidence" value="ECO:0007669"/>
    <property type="project" value="InterPro"/>
</dbReference>
<evidence type="ECO:0000313" key="5">
    <source>
        <dbReference type="Proteomes" id="UP000269019"/>
    </source>
</evidence>
<evidence type="ECO:0000259" key="3">
    <source>
        <dbReference type="Pfam" id="PF17386"/>
    </source>
</evidence>
<dbReference type="Pfam" id="PF09508">
    <property type="entry name" value="Lact_bio_phlase"/>
    <property type="match status" value="1"/>
</dbReference>
<evidence type="ECO:0000259" key="1">
    <source>
        <dbReference type="Pfam" id="PF09508"/>
    </source>
</evidence>
<dbReference type="AlphaFoldDB" id="A0A3G6J6Q0"/>
<dbReference type="InterPro" id="IPR029062">
    <property type="entry name" value="Class_I_gatase-like"/>
</dbReference>
<dbReference type="EMBL" id="CP033896">
    <property type="protein sequence ID" value="AZA12598.1"/>
    <property type="molecule type" value="Genomic_DNA"/>
</dbReference>
<dbReference type="Pfam" id="PF17386">
    <property type="entry name" value="LBP_C"/>
    <property type="match status" value="1"/>
</dbReference>
<feature type="domain" description="Lacto-N-biose phosphorylase C-terminal" evidence="3">
    <location>
        <begin position="696"/>
        <end position="740"/>
    </location>
</feature>